<dbReference type="Pfam" id="PF14833">
    <property type="entry name" value="NAD_binding_11"/>
    <property type="match status" value="1"/>
</dbReference>
<evidence type="ECO:0000313" key="5">
    <source>
        <dbReference type="EMBL" id="QXJ28883.1"/>
    </source>
</evidence>
<dbReference type="Pfam" id="PF03446">
    <property type="entry name" value="NAD_binding_2"/>
    <property type="match status" value="1"/>
</dbReference>
<dbReference type="GO" id="GO:0008679">
    <property type="term" value="F:2-hydroxy-3-oxopropionate reductase activity"/>
    <property type="evidence" value="ECO:0007669"/>
    <property type="project" value="UniProtKB-EC"/>
</dbReference>
<dbReference type="InterPro" id="IPR029154">
    <property type="entry name" value="HIBADH-like_NADP-bd"/>
</dbReference>
<dbReference type="Proteomes" id="UP000694018">
    <property type="component" value="Chromosome"/>
</dbReference>
<dbReference type="KEGG" id="sshi:J5U23_01752"/>
<evidence type="ECO:0000313" key="6">
    <source>
        <dbReference type="Proteomes" id="UP000694018"/>
    </source>
</evidence>
<dbReference type="GO" id="GO:0051287">
    <property type="term" value="F:NAD binding"/>
    <property type="evidence" value="ECO:0007669"/>
    <property type="project" value="InterPro"/>
</dbReference>
<gene>
    <name evidence="5" type="ORF">J5U23_01752</name>
</gene>
<keyword evidence="1 5" id="KW-0560">Oxidoreductase</keyword>
<accession>A0A8F5BPG8</accession>
<dbReference type="RefSeq" id="WP_218265869.1">
    <property type="nucleotide sequence ID" value="NZ_CP077717.1"/>
</dbReference>
<proteinExistence type="predicted"/>
<dbReference type="PIRSF" id="PIRSF000103">
    <property type="entry name" value="HIBADH"/>
    <property type="match status" value="1"/>
</dbReference>
<name>A0A8F5BPG8_SACSH</name>
<dbReference type="PANTHER" id="PTHR43060:SF15">
    <property type="entry name" value="3-HYDROXYISOBUTYRATE DEHYDROGENASE-LIKE 1, MITOCHONDRIAL-RELATED"/>
    <property type="match status" value="1"/>
</dbReference>
<feature type="domain" description="6-phosphogluconate dehydrogenase NADP-binding" evidence="3">
    <location>
        <begin position="2"/>
        <end position="161"/>
    </location>
</feature>
<evidence type="ECO:0000259" key="3">
    <source>
        <dbReference type="Pfam" id="PF03446"/>
    </source>
</evidence>
<sequence length="288" mass="31065">MRVGFIGLGIMGGSMAMRIHKAGFPLIVYNRTKSKTEPFAKLGIPIGNTPKEVAEKSDVVIDMVTDAPDVEEVLFGPNGVIHGSHQGLIVIDMSTNSPEHARNFAERLAKYGVEFLDAPVTGGDKGAREGTLTIMVGGKYEVFQKVKPIFEAMGKTIVHAGEVGNGQMLKLLNQTVVGINMLAVAEAMALAKKAGIDMEKLFTVLSTGAANSFTVQYYMPKMMKGDFEPGFRAAHLKKDLKYVLETANRLNVPLLGTALTLQLYNALVAKGLGEKGTQALIKVYEDFS</sequence>
<dbReference type="GO" id="GO:0050661">
    <property type="term" value="F:NADP binding"/>
    <property type="evidence" value="ECO:0007669"/>
    <property type="project" value="InterPro"/>
</dbReference>
<dbReference type="PANTHER" id="PTHR43060">
    <property type="entry name" value="3-HYDROXYISOBUTYRATE DEHYDROGENASE-LIKE 1, MITOCHONDRIAL-RELATED"/>
    <property type="match status" value="1"/>
</dbReference>
<protein>
    <submittedName>
        <fullName evidence="5">2-hydroxy-3-oxopropionate reductase</fullName>
        <ecNumber evidence="5">1.1.1.60</ecNumber>
    </submittedName>
</protein>
<dbReference type="InterPro" id="IPR006115">
    <property type="entry name" value="6PGDH_NADP-bd"/>
</dbReference>
<evidence type="ECO:0000259" key="4">
    <source>
        <dbReference type="Pfam" id="PF14833"/>
    </source>
</evidence>
<dbReference type="InterPro" id="IPR015815">
    <property type="entry name" value="HIBADH-related"/>
</dbReference>
<dbReference type="AlphaFoldDB" id="A0A8F5BPG8"/>
<evidence type="ECO:0000256" key="1">
    <source>
        <dbReference type="ARBA" id="ARBA00023002"/>
    </source>
</evidence>
<feature type="domain" description="3-hydroxyisobutyrate dehydrogenase-like NAD-binding" evidence="4">
    <location>
        <begin position="164"/>
        <end position="284"/>
    </location>
</feature>
<dbReference type="PROSITE" id="PS00895">
    <property type="entry name" value="3_HYDROXYISOBUT_DH"/>
    <property type="match status" value="1"/>
</dbReference>
<dbReference type="OrthoDB" id="23890at2157"/>
<organism evidence="5 6">
    <name type="scientific">Saccharolobus shibatae (strain ATCC 51178 / DSM 5389 / JCM 8931 / NBRC 15437 / B12)</name>
    <name type="common">Sulfolobus shibatae</name>
    <dbReference type="NCBI Taxonomy" id="523848"/>
    <lineage>
        <taxon>Archaea</taxon>
        <taxon>Thermoproteota</taxon>
        <taxon>Thermoprotei</taxon>
        <taxon>Sulfolobales</taxon>
        <taxon>Sulfolobaceae</taxon>
        <taxon>Saccharolobus</taxon>
    </lineage>
</organism>
<reference evidence="5" key="1">
    <citation type="journal article" date="2021" name="Environ. Microbiol.">
        <title>New insights into the diversity and evolution of the archaeal mobilome from three complete genomes of Saccharolobus shibatae.</title>
        <authorList>
            <person name="Medvedeva S."/>
            <person name="Brandt D."/>
            <person name="Cvirkaite-Krupovic V."/>
            <person name="Liu Y."/>
            <person name="Severinov K."/>
            <person name="Ishino S."/>
            <person name="Ishino Y."/>
            <person name="Prangishvili D."/>
            <person name="Kalinowski J."/>
            <person name="Krupovic M."/>
        </authorList>
    </citation>
    <scope>NUCLEOTIDE SEQUENCE</scope>
    <source>
        <strain evidence="5">B12</strain>
    </source>
</reference>
<dbReference type="EMBL" id="CP077717">
    <property type="protein sequence ID" value="QXJ28883.1"/>
    <property type="molecule type" value="Genomic_DNA"/>
</dbReference>
<evidence type="ECO:0000256" key="2">
    <source>
        <dbReference type="ARBA" id="ARBA00023027"/>
    </source>
</evidence>
<dbReference type="GeneID" id="65563272"/>
<keyword evidence="2" id="KW-0520">NAD</keyword>
<dbReference type="InterPro" id="IPR002204">
    <property type="entry name" value="3-OH-isobutyrate_DH-rel_CS"/>
</dbReference>
<dbReference type="EC" id="1.1.1.60" evidence="5"/>